<dbReference type="EMBL" id="BSYK01000001">
    <property type="protein sequence ID" value="GMG71805.1"/>
    <property type="molecule type" value="Genomic_DNA"/>
</dbReference>
<reference evidence="1" key="1">
    <citation type="journal article" date="2024" name="Appl Microbiol">
        <title>Effect of kuratsuki Bacillus and Priestia on Taste of Sake.</title>
        <authorList>
            <person name="Kobayashi K."/>
            <person name="Nishida H."/>
        </authorList>
    </citation>
    <scope>NUCLEOTIDE SEQUENCE</scope>
    <source>
        <strain evidence="1">B-12</strain>
    </source>
</reference>
<accession>A0AAX6BDJ4</accession>
<organism evidence="1 2">
    <name type="scientific">Priestia megaterium</name>
    <name type="common">Bacillus megaterium</name>
    <dbReference type="NCBI Taxonomy" id="1404"/>
    <lineage>
        <taxon>Bacteria</taxon>
        <taxon>Bacillati</taxon>
        <taxon>Bacillota</taxon>
        <taxon>Bacilli</taxon>
        <taxon>Bacillales</taxon>
        <taxon>Bacillaceae</taxon>
        <taxon>Priestia</taxon>
    </lineage>
</organism>
<comment type="caution">
    <text evidence="1">The sequence shown here is derived from an EMBL/GenBank/DDBJ whole genome shotgun (WGS) entry which is preliminary data.</text>
</comment>
<name>A0AAX6BDJ4_PRIMG</name>
<dbReference type="AlphaFoldDB" id="A0AAX6BDJ4"/>
<gene>
    <name evidence="1" type="ORF">ShirakiTB12_02730</name>
</gene>
<dbReference type="RefSeq" id="WP_205663782.1">
    <property type="nucleotide sequence ID" value="NZ_BSYK01000001.1"/>
</dbReference>
<sequence length="90" mass="10422">MKPVFLHLHSRGKSDWENQKFDFGRIPVEGEYITVASDSEWYQVELVLHTPFSEEMCAEVYAIKVDGKREFRKKVNSVNNARVSSTNAWG</sequence>
<protein>
    <submittedName>
        <fullName evidence="1">Uncharacterized protein</fullName>
    </submittedName>
</protein>
<evidence type="ECO:0000313" key="1">
    <source>
        <dbReference type="EMBL" id="GMG71805.1"/>
    </source>
</evidence>
<proteinExistence type="predicted"/>
<dbReference type="Proteomes" id="UP001165240">
    <property type="component" value="Unassembled WGS sequence"/>
</dbReference>
<evidence type="ECO:0000313" key="2">
    <source>
        <dbReference type="Proteomes" id="UP001165240"/>
    </source>
</evidence>